<dbReference type="RefSeq" id="WP_215822467.1">
    <property type="nucleotide sequence ID" value="NZ_JAGSOY010000178.1"/>
</dbReference>
<evidence type="ECO:0000313" key="2">
    <source>
        <dbReference type="EMBL" id="MBU2714201.1"/>
    </source>
</evidence>
<reference evidence="2 3" key="1">
    <citation type="submission" date="2021-04" db="EMBL/GenBank/DDBJ databases">
        <authorList>
            <person name="Pira H."/>
            <person name="Risdian C."/>
            <person name="Wink J."/>
        </authorList>
    </citation>
    <scope>NUCLEOTIDE SEQUENCE [LARGE SCALE GENOMIC DNA]</scope>
    <source>
        <strain evidence="2 3">WH53</strain>
    </source>
</reference>
<organism evidence="2 3">
    <name type="scientific">Zooshikella harenae</name>
    <dbReference type="NCBI Taxonomy" id="2827238"/>
    <lineage>
        <taxon>Bacteria</taxon>
        <taxon>Pseudomonadati</taxon>
        <taxon>Pseudomonadota</taxon>
        <taxon>Gammaproteobacteria</taxon>
        <taxon>Oceanospirillales</taxon>
        <taxon>Zooshikellaceae</taxon>
        <taxon>Zooshikella</taxon>
    </lineage>
</organism>
<evidence type="ECO:0000256" key="1">
    <source>
        <dbReference type="SAM" id="MobiDB-lite"/>
    </source>
</evidence>
<evidence type="ECO:0000313" key="3">
    <source>
        <dbReference type="Proteomes" id="UP000690515"/>
    </source>
</evidence>
<accession>A0ABS5ZJE3</accession>
<proteinExistence type="predicted"/>
<sequence length="221" mass="24416">MLLCALITYFFLSKENQAKSIKTTSSITAVTVNKAENNDQLPQQNQEDLPQVKPSKPIKNASATVNSDKQKHAWAVNVNNPIVEENGIHVGIAKMDTDLLANLSLEQTLVVDIPHNNERYQVKLNTTYNFSDSVEVWEGKIENGQPYERISIHRGKKQAYISVSTTNGLYTATVNPSTGVVKITNDSEITHHKNQGKVDVMKATAFTIPAPTRKTNNGGIE</sequence>
<keyword evidence="3" id="KW-1185">Reference proteome</keyword>
<name>A0ABS5ZJE3_9GAMM</name>
<feature type="region of interest" description="Disordered" evidence="1">
    <location>
        <begin position="35"/>
        <end position="67"/>
    </location>
</feature>
<dbReference type="Proteomes" id="UP000690515">
    <property type="component" value="Unassembled WGS sequence"/>
</dbReference>
<comment type="caution">
    <text evidence="2">The sequence shown here is derived from an EMBL/GenBank/DDBJ whole genome shotgun (WGS) entry which is preliminary data.</text>
</comment>
<feature type="compositionally biased region" description="Polar residues" evidence="1">
    <location>
        <begin position="35"/>
        <end position="48"/>
    </location>
</feature>
<dbReference type="EMBL" id="JAGSOY010000178">
    <property type="protein sequence ID" value="MBU2714201.1"/>
    <property type="molecule type" value="Genomic_DNA"/>
</dbReference>
<protein>
    <submittedName>
        <fullName evidence="2">Uncharacterized protein</fullName>
    </submittedName>
</protein>
<gene>
    <name evidence="2" type="ORF">KCG35_24445</name>
</gene>